<evidence type="ECO:0000256" key="2">
    <source>
        <dbReference type="ARBA" id="ARBA00009199"/>
    </source>
</evidence>
<dbReference type="GO" id="GO:0017064">
    <property type="term" value="F:fatty acid amide hydrolase activity"/>
    <property type="evidence" value="ECO:0007669"/>
    <property type="project" value="TreeGrafter"/>
</dbReference>
<organism evidence="8 9">
    <name type="scientific">Cutaneotrichosporon spelunceum</name>
    <dbReference type="NCBI Taxonomy" id="1672016"/>
    <lineage>
        <taxon>Eukaryota</taxon>
        <taxon>Fungi</taxon>
        <taxon>Dikarya</taxon>
        <taxon>Basidiomycota</taxon>
        <taxon>Agaricomycotina</taxon>
        <taxon>Tremellomycetes</taxon>
        <taxon>Trichosporonales</taxon>
        <taxon>Trichosporonaceae</taxon>
        <taxon>Cutaneotrichosporon</taxon>
    </lineage>
</organism>
<reference evidence="8" key="1">
    <citation type="journal article" date="2023" name="BMC Genomics">
        <title>Chromosome-level genome assemblies of Cutaneotrichosporon spp. (Trichosporonales, Basidiomycota) reveal imbalanced evolution between nucleotide sequences and chromosome synteny.</title>
        <authorList>
            <person name="Kobayashi Y."/>
            <person name="Kayamori A."/>
            <person name="Aoki K."/>
            <person name="Shiwa Y."/>
            <person name="Matsutani M."/>
            <person name="Fujita N."/>
            <person name="Sugita T."/>
            <person name="Iwasaki W."/>
            <person name="Tanaka N."/>
            <person name="Takashima M."/>
        </authorList>
    </citation>
    <scope>NUCLEOTIDE SEQUENCE</scope>
    <source>
        <strain evidence="8">HIS016</strain>
    </source>
</reference>
<evidence type="ECO:0000256" key="4">
    <source>
        <dbReference type="ARBA" id="ARBA00022801"/>
    </source>
</evidence>
<evidence type="ECO:0000256" key="6">
    <source>
        <dbReference type="PIRSR" id="PIRSR001221-2"/>
    </source>
</evidence>
<dbReference type="PANTHER" id="PTHR45847:SF6">
    <property type="entry name" value="FATTY ACID AMIDE HYDROLASE"/>
    <property type="match status" value="1"/>
</dbReference>
<gene>
    <name evidence="8" type="ORF">CspeluHIS016_0303750</name>
</gene>
<dbReference type="Proteomes" id="UP001222932">
    <property type="component" value="Unassembled WGS sequence"/>
</dbReference>
<evidence type="ECO:0000313" key="9">
    <source>
        <dbReference type="Proteomes" id="UP001222932"/>
    </source>
</evidence>
<evidence type="ECO:0000313" key="8">
    <source>
        <dbReference type="EMBL" id="GMK56535.1"/>
    </source>
</evidence>
<name>A0AAD3TTC5_9TREE</name>
<evidence type="ECO:0000256" key="1">
    <source>
        <dbReference type="ARBA" id="ARBA00001311"/>
    </source>
</evidence>
<dbReference type="GO" id="GO:0004040">
    <property type="term" value="F:amidase activity"/>
    <property type="evidence" value="ECO:0007669"/>
    <property type="project" value="UniProtKB-EC"/>
</dbReference>
<keyword evidence="4" id="KW-0378">Hydrolase</keyword>
<evidence type="ECO:0000259" key="7">
    <source>
        <dbReference type="Pfam" id="PF01425"/>
    </source>
</evidence>
<dbReference type="Pfam" id="PF01425">
    <property type="entry name" value="Amidase"/>
    <property type="match status" value="1"/>
</dbReference>
<proteinExistence type="inferred from homology"/>
<comment type="similarity">
    <text evidence="2">Belongs to the amidase family.</text>
</comment>
<dbReference type="FunFam" id="3.90.1300.10:FF:000003">
    <property type="entry name" value="Amidase signature enzyme"/>
    <property type="match status" value="1"/>
</dbReference>
<dbReference type="AlphaFoldDB" id="A0AAD3TTC5"/>
<sequence length="571" mass="62424">MHSSTIKAKTGKTEERERLVAEMEAELGTGVTSQEDLDVLGTSPQDIVANLKARKEGWTCERVMTAYIRATCAAHRKTNCLTEVMFRQGLIEARDKDAALAAGEEPKGAFWGLPSSFKDTFNIVGVDTSLGCTPHSFQPTTEPDKEGTLVKLYRAQGGIPFCKTNIPQTLLAFESANPIFGATSNPYSSARTCGGSSGGEAALVTLRGTPLGWGSDIGGSLRIPAAYSGCLGLKPALGRWPGAGQRPVVRGFDGIKPVVGPMARNVDDLTFASKAMIDAVIENIADHDYVQVENVVPLPWREPNLPKRMRIGYWLDDGVVRASPAAQRAVREVVAALEKEGHELVQWQPPNVAEVLKIFVALLSFDGFKQLLANIGRDPMEPAMFLVTLGPRLPAFGRWLVNNLVHYLARDPLFASVFSASKHKTIEEYTYWVDRRDEYIKGFRRAAWQEEKFDFLICPPQAVPALEHGRTKDLSPLCLATVMFNIVDSTAGVLPVTRVDAERDVAPENFLEGSTGSWILEKKVYGGTEPAYDAAKMAGLPVAVQVVGRQYEDERVLAVMKVIEVAVEYDA</sequence>
<dbReference type="Gene3D" id="3.90.1300.10">
    <property type="entry name" value="Amidase signature (AS) domain"/>
    <property type="match status" value="1"/>
</dbReference>
<keyword evidence="9" id="KW-1185">Reference proteome</keyword>
<feature type="active site" description="Charge relay system" evidence="5">
    <location>
        <position position="196"/>
    </location>
</feature>
<dbReference type="EMBL" id="BTCM01000003">
    <property type="protein sequence ID" value="GMK56535.1"/>
    <property type="molecule type" value="Genomic_DNA"/>
</dbReference>
<feature type="active site" description="Acyl-ester intermediate" evidence="5">
    <location>
        <position position="220"/>
    </location>
</feature>
<feature type="binding site" evidence="6">
    <location>
        <begin position="217"/>
        <end position="220"/>
    </location>
    <ligand>
        <name>substrate</name>
    </ligand>
</feature>
<dbReference type="InterPro" id="IPR036928">
    <property type="entry name" value="AS_sf"/>
</dbReference>
<dbReference type="GO" id="GO:0009062">
    <property type="term" value="P:fatty acid catabolic process"/>
    <property type="evidence" value="ECO:0007669"/>
    <property type="project" value="TreeGrafter"/>
</dbReference>
<feature type="domain" description="Amidase" evidence="7">
    <location>
        <begin position="63"/>
        <end position="557"/>
    </location>
</feature>
<accession>A0AAD3TTC5</accession>
<protein>
    <recommendedName>
        <fullName evidence="3">amidase</fullName>
        <ecNumber evidence="3">3.5.1.4</ecNumber>
    </recommendedName>
</protein>
<evidence type="ECO:0000256" key="3">
    <source>
        <dbReference type="ARBA" id="ARBA00012922"/>
    </source>
</evidence>
<dbReference type="PANTHER" id="PTHR45847">
    <property type="entry name" value="FATTY ACID AMIDE HYDROLASE"/>
    <property type="match status" value="1"/>
</dbReference>
<dbReference type="InterPro" id="IPR023631">
    <property type="entry name" value="Amidase_dom"/>
</dbReference>
<feature type="binding site" evidence="6">
    <location>
        <position position="196"/>
    </location>
    <ligand>
        <name>substrate</name>
    </ligand>
</feature>
<dbReference type="InterPro" id="IPR052096">
    <property type="entry name" value="Endocannabinoid_amidase"/>
</dbReference>
<dbReference type="PIRSF" id="PIRSF001221">
    <property type="entry name" value="Amidase_fungi"/>
    <property type="match status" value="1"/>
</dbReference>
<dbReference type="EC" id="3.5.1.4" evidence="3"/>
<feature type="active site" description="Charge relay system" evidence="5">
    <location>
        <position position="118"/>
    </location>
</feature>
<dbReference type="SUPFAM" id="SSF75304">
    <property type="entry name" value="Amidase signature (AS) enzymes"/>
    <property type="match status" value="1"/>
</dbReference>
<reference evidence="8" key="2">
    <citation type="submission" date="2023-06" db="EMBL/GenBank/DDBJ databases">
        <authorList>
            <person name="Kobayashi Y."/>
            <person name="Kayamori A."/>
            <person name="Aoki K."/>
            <person name="Shiwa Y."/>
            <person name="Fujita N."/>
            <person name="Sugita T."/>
            <person name="Iwasaki W."/>
            <person name="Tanaka N."/>
            <person name="Takashima M."/>
        </authorList>
    </citation>
    <scope>NUCLEOTIDE SEQUENCE</scope>
    <source>
        <strain evidence="8">HIS016</strain>
    </source>
</reference>
<evidence type="ECO:0000256" key="5">
    <source>
        <dbReference type="PIRSR" id="PIRSR001221-1"/>
    </source>
</evidence>
<comment type="catalytic activity">
    <reaction evidence="1">
        <text>a monocarboxylic acid amide + H2O = a monocarboxylate + NH4(+)</text>
        <dbReference type="Rhea" id="RHEA:12020"/>
        <dbReference type="ChEBI" id="CHEBI:15377"/>
        <dbReference type="ChEBI" id="CHEBI:28938"/>
        <dbReference type="ChEBI" id="CHEBI:35757"/>
        <dbReference type="ChEBI" id="CHEBI:83628"/>
        <dbReference type="EC" id="3.5.1.4"/>
    </reaction>
</comment>
<comment type="caution">
    <text evidence="8">The sequence shown here is derived from an EMBL/GenBank/DDBJ whole genome shotgun (WGS) entry which is preliminary data.</text>
</comment>
<feature type="binding site" evidence="6">
    <location>
        <position position="170"/>
    </location>
    <ligand>
        <name>substrate</name>
    </ligand>
</feature>